<name>K6XCS1_9MICO</name>
<dbReference type="Proteomes" id="UP000008366">
    <property type="component" value="Unassembled WGS sequence"/>
</dbReference>
<dbReference type="EMBL" id="BAHD01000044">
    <property type="protein sequence ID" value="GAB96614.1"/>
    <property type="molecule type" value="Genomic_DNA"/>
</dbReference>
<dbReference type="RefSeq" id="WP_006593146.1">
    <property type="nucleotide sequence ID" value="NZ_BAHD01000044.1"/>
</dbReference>
<evidence type="ECO:0000313" key="2">
    <source>
        <dbReference type="Proteomes" id="UP000008366"/>
    </source>
</evidence>
<organism evidence="1 2">
    <name type="scientific">Kineosphaera limosa NBRC 100340</name>
    <dbReference type="NCBI Taxonomy" id="1184609"/>
    <lineage>
        <taxon>Bacteria</taxon>
        <taxon>Bacillati</taxon>
        <taxon>Actinomycetota</taxon>
        <taxon>Actinomycetes</taxon>
        <taxon>Micrococcales</taxon>
        <taxon>Dermatophilaceae</taxon>
        <taxon>Kineosphaera</taxon>
    </lineage>
</organism>
<protein>
    <submittedName>
        <fullName evidence="1">Uncharacterized protein</fullName>
    </submittedName>
</protein>
<reference evidence="1 2" key="1">
    <citation type="submission" date="2012-08" db="EMBL/GenBank/DDBJ databases">
        <title>Whole genome shotgun sequence of Kineosphaera limosa NBRC 100340.</title>
        <authorList>
            <person name="Yoshida I."/>
            <person name="Isaki S."/>
            <person name="Hosoyama A."/>
            <person name="Tsuchikane K."/>
            <person name="Katsumata H."/>
            <person name="Ando Y."/>
            <person name="Ohji S."/>
            <person name="Hamada M."/>
            <person name="Tamura T."/>
            <person name="Yamazoe A."/>
            <person name="Yamazaki S."/>
            <person name="Fujita N."/>
        </authorList>
    </citation>
    <scope>NUCLEOTIDE SEQUENCE [LARGE SCALE GENOMIC DNA]</scope>
    <source>
        <strain evidence="1 2">NBRC 100340</strain>
    </source>
</reference>
<keyword evidence="2" id="KW-1185">Reference proteome</keyword>
<proteinExistence type="predicted"/>
<dbReference type="OrthoDB" id="5191174at2"/>
<accession>K6XCS1</accession>
<comment type="caution">
    <text evidence="1">The sequence shown here is derived from an EMBL/GenBank/DDBJ whole genome shotgun (WGS) entry which is preliminary data.</text>
</comment>
<dbReference type="AlphaFoldDB" id="K6XCS1"/>
<evidence type="ECO:0000313" key="1">
    <source>
        <dbReference type="EMBL" id="GAB96614.1"/>
    </source>
</evidence>
<sequence length="265" mass="29509">MAGFTYEFSYTDLQRPYVTASERIGKARARTLSCRWRTSHDDNLLVAYHAIDGPTRRLDLLARVLVLDLPMICQGVDGELPPARAYALGMGIADLFLVGRDLERGEGRQVLRPRKATSLYHPVYEIASDAASAPMLGARLRISETVLADYALGRVDDSVALEELHTAAEKVMRVLVPSSDRLPWPKLRQECLHRGLLPDPDHFADALTDSAAPGLHAHTPEEVLAKLNEERNPAKHNPNSAVSHWLRDHWECVAYLIEKLTGHVA</sequence>
<gene>
    <name evidence="1" type="ORF">KILIM_044_00030</name>
</gene>